<keyword evidence="1" id="KW-1133">Transmembrane helix</keyword>
<feature type="transmembrane region" description="Helical" evidence="1">
    <location>
        <begin position="64"/>
        <end position="84"/>
    </location>
</feature>
<name>A0A2G9R9Z5_AQUCT</name>
<reference evidence="3" key="1">
    <citation type="journal article" date="2017" name="Nat. Commun.">
        <title>The North American bullfrog draft genome provides insight into hormonal regulation of long noncoding RNA.</title>
        <authorList>
            <person name="Hammond S.A."/>
            <person name="Warren R.L."/>
            <person name="Vandervalk B.P."/>
            <person name="Kucuk E."/>
            <person name="Khan H."/>
            <person name="Gibb E.A."/>
            <person name="Pandoh P."/>
            <person name="Kirk H."/>
            <person name="Zhao Y."/>
            <person name="Jones M."/>
            <person name="Mungall A.J."/>
            <person name="Coope R."/>
            <person name="Pleasance S."/>
            <person name="Moore R.A."/>
            <person name="Holt R.A."/>
            <person name="Round J.M."/>
            <person name="Ohora S."/>
            <person name="Walle B.V."/>
            <person name="Veldhoen N."/>
            <person name="Helbing C.C."/>
            <person name="Birol I."/>
        </authorList>
    </citation>
    <scope>NUCLEOTIDE SEQUENCE [LARGE SCALE GENOMIC DNA]</scope>
</reference>
<protein>
    <submittedName>
        <fullName evidence="2">Uncharacterized protein</fullName>
    </submittedName>
</protein>
<feature type="non-terminal residue" evidence="2">
    <location>
        <position position="1"/>
    </location>
</feature>
<sequence length="85" mass="9472">GHSGALVWDTRTNFLGCPTQVLQWILGVSPCVKLVQKSFVKGINNVFNLELCPNRQLYPTSKECFTFIFLATNICVLSIAFVSFS</sequence>
<keyword evidence="1" id="KW-0472">Membrane</keyword>
<organism evidence="2 3">
    <name type="scientific">Aquarana catesbeiana</name>
    <name type="common">American bullfrog</name>
    <name type="synonym">Rana catesbeiana</name>
    <dbReference type="NCBI Taxonomy" id="8400"/>
    <lineage>
        <taxon>Eukaryota</taxon>
        <taxon>Metazoa</taxon>
        <taxon>Chordata</taxon>
        <taxon>Craniata</taxon>
        <taxon>Vertebrata</taxon>
        <taxon>Euteleostomi</taxon>
        <taxon>Amphibia</taxon>
        <taxon>Batrachia</taxon>
        <taxon>Anura</taxon>
        <taxon>Neobatrachia</taxon>
        <taxon>Ranoidea</taxon>
        <taxon>Ranidae</taxon>
        <taxon>Aquarana</taxon>
    </lineage>
</organism>
<evidence type="ECO:0000313" key="2">
    <source>
        <dbReference type="EMBL" id="PIO24702.1"/>
    </source>
</evidence>
<dbReference type="EMBL" id="KV951798">
    <property type="protein sequence ID" value="PIO24702.1"/>
    <property type="molecule type" value="Genomic_DNA"/>
</dbReference>
<keyword evidence="3" id="KW-1185">Reference proteome</keyword>
<evidence type="ECO:0000313" key="3">
    <source>
        <dbReference type="Proteomes" id="UP000228934"/>
    </source>
</evidence>
<evidence type="ECO:0000256" key="1">
    <source>
        <dbReference type="SAM" id="Phobius"/>
    </source>
</evidence>
<dbReference type="AlphaFoldDB" id="A0A2G9R9Z5"/>
<gene>
    <name evidence="2" type="ORF">AB205_0047360</name>
</gene>
<proteinExistence type="predicted"/>
<dbReference type="Proteomes" id="UP000228934">
    <property type="component" value="Unassembled WGS sequence"/>
</dbReference>
<accession>A0A2G9R9Z5</accession>
<keyword evidence="1" id="KW-0812">Transmembrane</keyword>